<name>Z9JK46_9GAMM</name>
<evidence type="ECO:0000313" key="4">
    <source>
        <dbReference type="Proteomes" id="UP001430701"/>
    </source>
</evidence>
<dbReference type="EMBL" id="JDSQ01000007">
    <property type="protein sequence ID" value="EWS78368.1"/>
    <property type="molecule type" value="Genomic_DNA"/>
</dbReference>
<dbReference type="Proteomes" id="UP001430701">
    <property type="component" value="Unassembled WGS sequence"/>
</dbReference>
<organism evidence="1 3">
    <name type="scientific">Xylella taiwanensis</name>
    <dbReference type="NCBI Taxonomy" id="1444770"/>
    <lineage>
        <taxon>Bacteria</taxon>
        <taxon>Pseudomonadati</taxon>
        <taxon>Pseudomonadota</taxon>
        <taxon>Gammaproteobacteria</taxon>
        <taxon>Lysobacterales</taxon>
        <taxon>Lysobacteraceae</taxon>
        <taxon>Xylella</taxon>
    </lineage>
</organism>
<reference evidence="1 3" key="1">
    <citation type="journal article" date="2014" name="Genome Announc.">
        <title>Draft Genome Sequence of Xylella fastidiosa Pear Leaf Scorch Strain in Taiwan.</title>
        <authorList>
            <person name="Su C.C."/>
            <person name="Deng W.L."/>
            <person name="Jan F.J."/>
            <person name="Chang C.J."/>
            <person name="Huang H."/>
            <person name="Chen J."/>
        </authorList>
    </citation>
    <scope>NUCLEOTIDE SEQUENCE [LARGE SCALE GENOMIC DNA]</scope>
    <source>
        <strain evidence="1 3">PLS229</strain>
    </source>
</reference>
<dbReference type="OrthoDB" id="8455288at2"/>
<reference evidence="2" key="2">
    <citation type="submission" date="2021-11" db="EMBL/GenBank/DDBJ databases">
        <title>Genome sequence of Xylella taiwanensis PLS432.</title>
        <authorList>
            <person name="Weng L.-W."/>
            <person name="Su C.-C."/>
            <person name="Tsai C.-W."/>
            <person name="Kuo C.-H."/>
        </authorList>
    </citation>
    <scope>NUCLEOTIDE SEQUENCE</scope>
    <source>
        <strain evidence="2">PLS432</strain>
    </source>
</reference>
<dbReference type="GeneID" id="68900157"/>
<dbReference type="Proteomes" id="UP000020406">
    <property type="component" value="Unassembled WGS sequence"/>
</dbReference>
<evidence type="ECO:0000313" key="2">
    <source>
        <dbReference type="EMBL" id="MCD8473267.1"/>
    </source>
</evidence>
<accession>Z9JK46</accession>
<dbReference type="Gene3D" id="1.10.238.160">
    <property type="match status" value="1"/>
</dbReference>
<dbReference type="KEGG" id="xtw:AB672_02535"/>
<dbReference type="Pfam" id="PF05930">
    <property type="entry name" value="Phage_AlpA"/>
    <property type="match status" value="1"/>
</dbReference>
<evidence type="ECO:0000313" key="1">
    <source>
        <dbReference type="EMBL" id="EWS78368.1"/>
    </source>
</evidence>
<keyword evidence="4" id="KW-1185">Reference proteome</keyword>
<dbReference type="EMBL" id="JAJPPU010000002">
    <property type="protein sequence ID" value="MCD8473267.1"/>
    <property type="molecule type" value="Genomic_DNA"/>
</dbReference>
<dbReference type="RefSeq" id="WP_038270881.1">
    <property type="nucleotide sequence ID" value="NZ_CP053627.1"/>
</dbReference>
<dbReference type="InterPro" id="IPR010260">
    <property type="entry name" value="AlpA"/>
</dbReference>
<sequence>MSERIMRLPEVILRNGLSRSSIYSREDFLKPVKLGPNMSEWVEREIDAWGDAKIKQRDDDAANEVMVSSLNV</sequence>
<dbReference type="PATRIC" id="fig|1444770.3.peg.1249"/>
<comment type="caution">
    <text evidence="1">The sequence shown here is derived from an EMBL/GenBank/DDBJ whole genome shotgun (WGS) entry which is preliminary data.</text>
</comment>
<evidence type="ECO:0000313" key="3">
    <source>
        <dbReference type="Proteomes" id="UP000020406"/>
    </source>
</evidence>
<protein>
    <submittedName>
        <fullName evidence="2">AlpA family phage regulatory protein</fullName>
    </submittedName>
    <submittedName>
        <fullName evidence="1">AlpA family transcriptional regulator</fullName>
    </submittedName>
</protein>
<gene>
    <name evidence="1" type="ORF">AF72_05215</name>
    <name evidence="2" type="ORF">LPH55_07315</name>
</gene>
<dbReference type="AlphaFoldDB" id="Z9JK46"/>
<proteinExistence type="predicted"/>